<feature type="transmembrane region" description="Helical" evidence="8">
    <location>
        <begin position="269"/>
        <end position="291"/>
    </location>
</feature>
<evidence type="ECO:0000313" key="11">
    <source>
        <dbReference type="Proteomes" id="UP000216052"/>
    </source>
</evidence>
<keyword evidence="3" id="KW-0813">Transport</keyword>
<dbReference type="Gene3D" id="1.20.1720.10">
    <property type="entry name" value="Multidrug resistance protein D"/>
    <property type="match status" value="1"/>
</dbReference>
<gene>
    <name evidence="10" type="primary">mdtD</name>
    <name evidence="10" type="ORF">SPACI_012690</name>
</gene>
<evidence type="ECO:0000256" key="6">
    <source>
        <dbReference type="ARBA" id="ARBA00022989"/>
    </source>
</evidence>
<evidence type="ECO:0000256" key="5">
    <source>
        <dbReference type="ARBA" id="ARBA00022692"/>
    </source>
</evidence>
<feature type="transmembrane region" description="Helical" evidence="8">
    <location>
        <begin position="399"/>
        <end position="418"/>
    </location>
</feature>
<dbReference type="InterPro" id="IPR036259">
    <property type="entry name" value="MFS_trans_sf"/>
</dbReference>
<evidence type="ECO:0000256" key="7">
    <source>
        <dbReference type="ARBA" id="ARBA00023136"/>
    </source>
</evidence>
<keyword evidence="6 8" id="KW-1133">Transmembrane helix</keyword>
<evidence type="ECO:0000256" key="1">
    <source>
        <dbReference type="ARBA" id="ARBA00004651"/>
    </source>
</evidence>
<name>A0ABZ3IYR9_SPOA4</name>
<dbReference type="Proteomes" id="UP000216052">
    <property type="component" value="Chromosome"/>
</dbReference>
<dbReference type="PROSITE" id="PS50850">
    <property type="entry name" value="MFS"/>
    <property type="match status" value="1"/>
</dbReference>
<keyword evidence="5 8" id="KW-0812">Transmembrane</keyword>
<feature type="transmembrane region" description="Helical" evidence="8">
    <location>
        <begin position="52"/>
        <end position="72"/>
    </location>
</feature>
<dbReference type="PANTHER" id="PTHR42718:SF9">
    <property type="entry name" value="MAJOR FACILITATOR SUPERFAMILY MULTIDRUG TRANSPORTER MFSC"/>
    <property type="match status" value="1"/>
</dbReference>
<evidence type="ECO:0000256" key="3">
    <source>
        <dbReference type="ARBA" id="ARBA00022448"/>
    </source>
</evidence>
<feature type="transmembrane region" description="Helical" evidence="8">
    <location>
        <begin position="487"/>
        <end position="505"/>
    </location>
</feature>
<keyword evidence="4" id="KW-1003">Cell membrane</keyword>
<comment type="similarity">
    <text evidence="2">Belongs to the major facilitator superfamily. EmrB family.</text>
</comment>
<feature type="transmembrane region" description="Helical" evidence="8">
    <location>
        <begin position="199"/>
        <end position="218"/>
    </location>
</feature>
<dbReference type="CDD" id="cd17503">
    <property type="entry name" value="MFS_LmrB_MDR_like"/>
    <property type="match status" value="1"/>
</dbReference>
<keyword evidence="11" id="KW-1185">Reference proteome</keyword>
<proteinExistence type="inferred from homology"/>
<evidence type="ECO:0000256" key="4">
    <source>
        <dbReference type="ARBA" id="ARBA00022475"/>
    </source>
</evidence>
<keyword evidence="7 8" id="KW-0472">Membrane</keyword>
<dbReference type="RefSeq" id="WP_211285271.1">
    <property type="nucleotide sequence ID" value="NZ_CP155571.1"/>
</dbReference>
<reference evidence="10" key="1">
    <citation type="submission" date="2024-05" db="EMBL/GenBank/DDBJ databases">
        <title>Isolation and characterization of Sporomusa carbonis sp. nov., a carboxydotrophic hydrogenogen in the genus of Sporomusa isolated from a charcoal burning pile.</title>
        <authorList>
            <person name="Boeer T."/>
            <person name="Rosenbaum F."/>
            <person name="Eysell L."/>
            <person name="Mueller V."/>
            <person name="Daniel R."/>
            <person name="Poehlein A."/>
        </authorList>
    </citation>
    <scope>NUCLEOTIDE SEQUENCE [LARGE SCALE GENOMIC DNA]</scope>
    <source>
        <strain evidence="10">DSM 3132</strain>
    </source>
</reference>
<feature type="transmembrane region" description="Helical" evidence="8">
    <location>
        <begin position="141"/>
        <end position="162"/>
    </location>
</feature>
<accession>A0ABZ3IYR9</accession>
<feature type="transmembrane region" description="Helical" evidence="8">
    <location>
        <begin position="12"/>
        <end position="32"/>
    </location>
</feature>
<dbReference type="Gene3D" id="1.20.1250.20">
    <property type="entry name" value="MFS general substrate transporter like domains"/>
    <property type="match status" value="1"/>
</dbReference>
<feature type="transmembrane region" description="Helical" evidence="8">
    <location>
        <begin position="368"/>
        <end position="387"/>
    </location>
</feature>
<feature type="transmembrane region" description="Helical" evidence="8">
    <location>
        <begin position="168"/>
        <end position="187"/>
    </location>
</feature>
<feature type="transmembrane region" description="Helical" evidence="8">
    <location>
        <begin position="230"/>
        <end position="248"/>
    </location>
</feature>
<comment type="subcellular location">
    <subcellularLocation>
        <location evidence="1">Cell membrane</location>
        <topology evidence="1">Multi-pass membrane protein</topology>
    </subcellularLocation>
</comment>
<protein>
    <submittedName>
        <fullName evidence="10">Multidrug resistance protein MdtD</fullName>
    </submittedName>
</protein>
<feature type="domain" description="Major facilitator superfamily (MFS) profile" evidence="9">
    <location>
        <begin position="14"/>
        <end position="509"/>
    </location>
</feature>
<dbReference type="PANTHER" id="PTHR42718">
    <property type="entry name" value="MAJOR FACILITATOR SUPERFAMILY MULTIDRUG TRANSPORTER MFSC"/>
    <property type="match status" value="1"/>
</dbReference>
<feature type="transmembrane region" description="Helical" evidence="8">
    <location>
        <begin position="328"/>
        <end position="348"/>
    </location>
</feature>
<dbReference type="NCBIfam" id="TIGR00711">
    <property type="entry name" value="efflux_EmrB"/>
    <property type="match status" value="1"/>
</dbReference>
<evidence type="ECO:0000313" key="10">
    <source>
        <dbReference type="EMBL" id="XFO71254.1"/>
    </source>
</evidence>
<dbReference type="InterPro" id="IPR011701">
    <property type="entry name" value="MFS"/>
</dbReference>
<feature type="transmembrane region" description="Helical" evidence="8">
    <location>
        <begin position="105"/>
        <end position="129"/>
    </location>
</feature>
<dbReference type="EMBL" id="CP155571">
    <property type="protein sequence ID" value="XFO71254.1"/>
    <property type="molecule type" value="Genomic_DNA"/>
</dbReference>
<sequence>MKKPENLEKIPWPEVMTLIWGCFMAILDTSIVNTALPTMRATFGGDADSVQWVVTAYMLTSGMVIPVTGFLCDRFGNKRIYLISLSIFIGGSVLCAAATSNNFLIFARVIQAIGGGIIMPVSMSMIRIIVPREKMGMAMGIWGVSAMGAPSIGPTLGGYIVVHLGWQWIFTINLPIGIIAIVLGLIILRETPQKTGLKLDVLGFILSASACFALLLALSKGQDEGWTSLYIVSLLIYTVGASVLFVLWENTTEQPLIDLQLLKNRTYCISILAVSLSNIAMYSITFLIPIYSQNIRGLTALQSGQVTMPSALAIALMMPVSGRLFDRFGAAPLCVAGFSIAGYYSYQLHTLTADTSFTDMQWILVKRAIGLGLAMMPVSTAGINTIPKQLAARASAINNVVRQIAGSFGIALITYVMMHRQIYHNAWLSETLNWSSSATVIAVKNLQSTVIHHGISSSAVMARYCAEELLGMSLQQQAYLASVNDAMLVPAIIVSLTVPLGFFLNKKAVENENSKQHARLIQPASSKTL</sequence>
<evidence type="ECO:0000259" key="9">
    <source>
        <dbReference type="PROSITE" id="PS50850"/>
    </source>
</evidence>
<evidence type="ECO:0000256" key="2">
    <source>
        <dbReference type="ARBA" id="ARBA00008537"/>
    </source>
</evidence>
<organism evidence="10 11">
    <name type="scientific">Sporomusa acidovorans (strain ATCC 49682 / DSM 3132 / Mol)</name>
    <dbReference type="NCBI Taxonomy" id="1123286"/>
    <lineage>
        <taxon>Bacteria</taxon>
        <taxon>Bacillati</taxon>
        <taxon>Bacillota</taxon>
        <taxon>Negativicutes</taxon>
        <taxon>Selenomonadales</taxon>
        <taxon>Sporomusaceae</taxon>
        <taxon>Sporomusa</taxon>
    </lineage>
</organism>
<dbReference type="SUPFAM" id="SSF103473">
    <property type="entry name" value="MFS general substrate transporter"/>
    <property type="match status" value="1"/>
</dbReference>
<dbReference type="InterPro" id="IPR020846">
    <property type="entry name" value="MFS_dom"/>
</dbReference>
<evidence type="ECO:0000256" key="8">
    <source>
        <dbReference type="SAM" id="Phobius"/>
    </source>
</evidence>
<feature type="transmembrane region" description="Helical" evidence="8">
    <location>
        <begin position="79"/>
        <end position="99"/>
    </location>
</feature>
<dbReference type="InterPro" id="IPR004638">
    <property type="entry name" value="EmrB-like"/>
</dbReference>
<dbReference type="Pfam" id="PF07690">
    <property type="entry name" value="MFS_1"/>
    <property type="match status" value="1"/>
</dbReference>